<dbReference type="GO" id="GO:0016787">
    <property type="term" value="F:hydrolase activity"/>
    <property type="evidence" value="ECO:0007669"/>
    <property type="project" value="UniProtKB-KW"/>
</dbReference>
<dbReference type="KEGG" id="mtr:11445767"/>
<evidence type="ECO:0000259" key="5">
    <source>
        <dbReference type="Pfam" id="PF00685"/>
    </source>
</evidence>
<dbReference type="EMBL" id="CM001224">
    <property type="protein sequence ID" value="AET02433.1"/>
    <property type="molecule type" value="Genomic_DNA"/>
</dbReference>
<organism evidence="6 9">
    <name type="scientific">Medicago truncatula</name>
    <name type="common">Barrel medic</name>
    <name type="synonym">Medicago tribuloides</name>
    <dbReference type="NCBI Taxonomy" id="3880"/>
    <lineage>
        <taxon>Eukaryota</taxon>
        <taxon>Viridiplantae</taxon>
        <taxon>Streptophyta</taxon>
        <taxon>Embryophyta</taxon>
        <taxon>Tracheophyta</taxon>
        <taxon>Spermatophyta</taxon>
        <taxon>Magnoliopsida</taxon>
        <taxon>eudicotyledons</taxon>
        <taxon>Gunneridae</taxon>
        <taxon>Pentapetalae</taxon>
        <taxon>rosids</taxon>
        <taxon>fabids</taxon>
        <taxon>Fabales</taxon>
        <taxon>Fabaceae</taxon>
        <taxon>Papilionoideae</taxon>
        <taxon>50 kb inversion clade</taxon>
        <taxon>NPAAA clade</taxon>
        <taxon>Hologalegina</taxon>
        <taxon>IRL clade</taxon>
        <taxon>Trifolieae</taxon>
        <taxon>Medicago</taxon>
    </lineage>
</organism>
<keyword evidence="7" id="KW-0378">Hydrolase</keyword>
<evidence type="ECO:0000313" key="6">
    <source>
        <dbReference type="EMBL" id="AET02433.1"/>
    </source>
</evidence>
<dbReference type="HOGENOM" id="CLU_027239_0_3_1"/>
<evidence type="ECO:0000256" key="4">
    <source>
        <dbReference type="SAM" id="MobiDB-lite"/>
    </source>
</evidence>
<reference evidence="6 9" key="2">
    <citation type="journal article" date="2014" name="BMC Genomics">
        <title>An improved genome release (version Mt4.0) for the model legume Medicago truncatula.</title>
        <authorList>
            <person name="Tang H."/>
            <person name="Krishnakumar V."/>
            <person name="Bidwell S."/>
            <person name="Rosen B."/>
            <person name="Chan A."/>
            <person name="Zhou S."/>
            <person name="Gentzbittel L."/>
            <person name="Childs K.L."/>
            <person name="Yandell M."/>
            <person name="Gundlach H."/>
            <person name="Mayer K.F."/>
            <person name="Schwartz D.C."/>
            <person name="Town C.D."/>
        </authorList>
    </citation>
    <scope>GENOME REANNOTATION</scope>
    <source>
        <strain evidence="6">A17</strain>
        <strain evidence="8 9">cv. Jemalong A17</strain>
    </source>
</reference>
<reference evidence="7" key="4">
    <citation type="journal article" date="2018" name="Nat. Plants">
        <title>Whole-genome landscape of Medicago truncatula symbiotic genes.</title>
        <authorList>
            <person name="Pecrix Y."/>
            <person name="Gamas P."/>
            <person name="Carrere S."/>
        </authorList>
    </citation>
    <scope>NUCLEOTIDE SEQUENCE</scope>
    <source>
        <tissue evidence="7">Leaves</tissue>
    </source>
</reference>
<evidence type="ECO:0000256" key="2">
    <source>
        <dbReference type="ARBA" id="ARBA00022679"/>
    </source>
</evidence>
<sequence length="350" mass="40762">MASTDLTNMKEDQSRDGQETISEENKVIHDYNNLILSLPKENGWGLSQNVYFQCFWCPSNMIQPIISFQNNFQAKHNDIVVASLPKSGTTWLRAFTFTIVNRNQYSFENHPLLKSIIHELVPSIERNLYAADIKDRIPLSKIIEPRLFGTHIPFPSLAKSIQDSNCKIVYISRNPFDTFVSYWIFINKIRSKHPSLPVLSLEETFESFCNGITPFGSFWEHNLGYLKESMIRPDKVIFLKYEELKEDPIFHVTRLATFLGYSFTQEEESKKVVENIINLCCFETMKELEVNKFGSVRSDIENKFFFRKAKVEDWKNYLSPSMEEKLSKIVDEKLSVPMSHLESHTTNIIK</sequence>
<keyword evidence="2 3" id="KW-0808">Transferase</keyword>
<dbReference type="PANTHER" id="PTHR11783">
    <property type="entry name" value="SULFOTRANSFERASE SULT"/>
    <property type="match status" value="1"/>
</dbReference>
<dbReference type="Gramene" id="rna46487">
    <property type="protein sequence ID" value="RHN40340.1"/>
    <property type="gene ID" value="gene46487"/>
</dbReference>
<evidence type="ECO:0000256" key="1">
    <source>
        <dbReference type="ARBA" id="ARBA00005771"/>
    </source>
</evidence>
<dbReference type="EMBL" id="PSQE01000008">
    <property type="protein sequence ID" value="RHN40340.1"/>
    <property type="molecule type" value="Genomic_DNA"/>
</dbReference>
<dbReference type="GO" id="GO:0008146">
    <property type="term" value="F:sulfotransferase activity"/>
    <property type="evidence" value="ECO:0000318"/>
    <property type="project" value="GO_Central"/>
</dbReference>
<gene>
    <name evidence="8" type="primary">11445767</name>
    <name evidence="6" type="ordered locus">MTR_8g040520</name>
    <name evidence="7" type="ORF">MtrunA17_Chr8g0353731</name>
</gene>
<evidence type="ECO:0000256" key="3">
    <source>
        <dbReference type="RuleBase" id="RU361155"/>
    </source>
</evidence>
<dbReference type="Gene3D" id="3.40.50.300">
    <property type="entry name" value="P-loop containing nucleotide triphosphate hydrolases"/>
    <property type="match status" value="1"/>
</dbReference>
<dbReference type="GO" id="GO:0005737">
    <property type="term" value="C:cytoplasm"/>
    <property type="evidence" value="ECO:0000318"/>
    <property type="project" value="GO_Central"/>
</dbReference>
<evidence type="ECO:0000313" key="9">
    <source>
        <dbReference type="Proteomes" id="UP000002051"/>
    </source>
</evidence>
<dbReference type="InterPro" id="IPR000863">
    <property type="entry name" value="Sulfotransferase_dom"/>
</dbReference>
<dbReference type="AlphaFoldDB" id="G7LHK8"/>
<comment type="similarity">
    <text evidence="1 3">Belongs to the sulfotransferase 1 family.</text>
</comment>
<dbReference type="Proteomes" id="UP000002051">
    <property type="component" value="Chromosome 8"/>
</dbReference>
<feature type="domain" description="Sulfotransferase" evidence="5">
    <location>
        <begin position="77"/>
        <end position="335"/>
    </location>
</feature>
<dbReference type="Proteomes" id="UP000265566">
    <property type="component" value="Chromosome 8"/>
</dbReference>
<dbReference type="GO" id="GO:0051923">
    <property type="term" value="P:sulfation"/>
    <property type="evidence" value="ECO:0000318"/>
    <property type="project" value="GO_Central"/>
</dbReference>
<evidence type="ECO:0000313" key="7">
    <source>
        <dbReference type="EMBL" id="RHN40340.1"/>
    </source>
</evidence>
<protein>
    <recommendedName>
        <fullName evidence="3">Sulfotransferase</fullName>
        <ecNumber evidence="3">2.8.2.-</ecNumber>
    </recommendedName>
</protein>
<reference evidence="6 9" key="1">
    <citation type="journal article" date="2011" name="Nature">
        <title>The Medicago genome provides insight into the evolution of rhizobial symbioses.</title>
        <authorList>
            <person name="Young N.D."/>
            <person name="Debelle F."/>
            <person name="Oldroyd G.E."/>
            <person name="Geurts R."/>
            <person name="Cannon S.B."/>
            <person name="Udvardi M.K."/>
            <person name="Benedito V.A."/>
            <person name="Mayer K.F."/>
            <person name="Gouzy J."/>
            <person name="Schoof H."/>
            <person name="Van de Peer Y."/>
            <person name="Proost S."/>
            <person name="Cook D.R."/>
            <person name="Meyers B.C."/>
            <person name="Spannagl M."/>
            <person name="Cheung F."/>
            <person name="De Mita S."/>
            <person name="Krishnakumar V."/>
            <person name="Gundlach H."/>
            <person name="Zhou S."/>
            <person name="Mudge J."/>
            <person name="Bharti A.K."/>
            <person name="Murray J.D."/>
            <person name="Naoumkina M.A."/>
            <person name="Rosen B."/>
            <person name="Silverstein K.A."/>
            <person name="Tang H."/>
            <person name="Rombauts S."/>
            <person name="Zhao P.X."/>
            <person name="Zhou P."/>
            <person name="Barbe V."/>
            <person name="Bardou P."/>
            <person name="Bechner M."/>
            <person name="Bellec A."/>
            <person name="Berger A."/>
            <person name="Berges H."/>
            <person name="Bidwell S."/>
            <person name="Bisseling T."/>
            <person name="Choisne N."/>
            <person name="Couloux A."/>
            <person name="Denny R."/>
            <person name="Deshpande S."/>
            <person name="Dai X."/>
            <person name="Doyle J.J."/>
            <person name="Dudez A.M."/>
            <person name="Farmer A.D."/>
            <person name="Fouteau S."/>
            <person name="Franken C."/>
            <person name="Gibelin C."/>
            <person name="Gish J."/>
            <person name="Goldstein S."/>
            <person name="Gonzalez A.J."/>
            <person name="Green P.J."/>
            <person name="Hallab A."/>
            <person name="Hartog M."/>
            <person name="Hua A."/>
            <person name="Humphray S.J."/>
            <person name="Jeong D.H."/>
            <person name="Jing Y."/>
            <person name="Jocker A."/>
            <person name="Kenton S.M."/>
            <person name="Kim D.J."/>
            <person name="Klee K."/>
            <person name="Lai H."/>
            <person name="Lang C."/>
            <person name="Lin S."/>
            <person name="Macmil S.L."/>
            <person name="Magdelenat G."/>
            <person name="Matthews L."/>
            <person name="McCorrison J."/>
            <person name="Monaghan E.L."/>
            <person name="Mun J.H."/>
            <person name="Najar F.Z."/>
            <person name="Nicholson C."/>
            <person name="Noirot C."/>
            <person name="O'Bleness M."/>
            <person name="Paule C.R."/>
            <person name="Poulain J."/>
            <person name="Prion F."/>
            <person name="Qin B."/>
            <person name="Qu C."/>
            <person name="Retzel E.F."/>
            <person name="Riddle C."/>
            <person name="Sallet E."/>
            <person name="Samain S."/>
            <person name="Samson N."/>
            <person name="Sanders I."/>
            <person name="Saurat O."/>
            <person name="Scarpelli C."/>
            <person name="Schiex T."/>
            <person name="Segurens B."/>
            <person name="Severin A.J."/>
            <person name="Sherrier D.J."/>
            <person name="Shi R."/>
            <person name="Sims S."/>
            <person name="Singer S.R."/>
            <person name="Sinharoy S."/>
            <person name="Sterck L."/>
            <person name="Viollet A."/>
            <person name="Wang B.B."/>
            <person name="Wang K."/>
            <person name="Wang M."/>
            <person name="Wang X."/>
            <person name="Warfsmann J."/>
            <person name="Weissenbach J."/>
            <person name="White D.D."/>
            <person name="White J.D."/>
            <person name="Wiley G.B."/>
            <person name="Wincker P."/>
            <person name="Xing Y."/>
            <person name="Yang L."/>
            <person name="Yao Z."/>
            <person name="Ying F."/>
            <person name="Zhai J."/>
            <person name="Zhou L."/>
            <person name="Zuber A."/>
            <person name="Denarie J."/>
            <person name="Dixon R.A."/>
            <person name="May G.D."/>
            <person name="Schwartz D.C."/>
            <person name="Rogers J."/>
            <person name="Quetier F."/>
            <person name="Town C.D."/>
            <person name="Roe B.A."/>
        </authorList>
    </citation>
    <scope>NUCLEOTIDE SEQUENCE [LARGE SCALE GENOMIC DNA]</scope>
    <source>
        <strain evidence="6">A17</strain>
        <strain evidence="8 9">cv. Jemalong A17</strain>
    </source>
</reference>
<proteinExistence type="inferred from homology"/>
<accession>G7LHK8</accession>
<name>G7LHK8_MEDTR</name>
<dbReference type="Pfam" id="PF00685">
    <property type="entry name" value="Sulfotransfer_1"/>
    <property type="match status" value="1"/>
</dbReference>
<dbReference type="OMA" id="WCPSILI"/>
<feature type="compositionally biased region" description="Basic and acidic residues" evidence="4">
    <location>
        <begin position="8"/>
        <end position="22"/>
    </location>
</feature>
<dbReference type="PaxDb" id="3880-AET02433"/>
<dbReference type="OrthoDB" id="692105at2759"/>
<dbReference type="EC" id="2.8.2.-" evidence="3"/>
<feature type="region of interest" description="Disordered" evidence="4">
    <location>
        <begin position="1"/>
        <end position="22"/>
    </location>
</feature>
<reference evidence="8" key="3">
    <citation type="submission" date="2015-04" db="UniProtKB">
        <authorList>
            <consortium name="EnsemblPlants"/>
        </authorList>
    </citation>
    <scope>IDENTIFICATION</scope>
    <source>
        <strain evidence="8">cv. Jemalong A17</strain>
    </source>
</reference>
<evidence type="ECO:0000313" key="8">
    <source>
        <dbReference type="EnsemblPlants" id="AET02433"/>
    </source>
</evidence>
<dbReference type="SUPFAM" id="SSF52540">
    <property type="entry name" value="P-loop containing nucleoside triphosphate hydrolases"/>
    <property type="match status" value="1"/>
</dbReference>
<dbReference type="eggNOG" id="KOG1584">
    <property type="taxonomic scope" value="Eukaryota"/>
</dbReference>
<dbReference type="EnsemblPlants" id="AET02433">
    <property type="protein sequence ID" value="AET02433"/>
    <property type="gene ID" value="MTR_8g040520"/>
</dbReference>
<keyword evidence="9" id="KW-1185">Reference proteome</keyword>
<dbReference type="InterPro" id="IPR027417">
    <property type="entry name" value="P-loop_NTPase"/>
</dbReference>